<dbReference type="EMBL" id="CP003587">
    <property type="protein sequence ID" value="AGY58377.1"/>
    <property type="molecule type" value="Genomic_DNA"/>
</dbReference>
<feature type="transmembrane region" description="Helical" evidence="1">
    <location>
        <begin position="9"/>
        <end position="29"/>
    </location>
</feature>
<evidence type="ECO:0000259" key="2">
    <source>
        <dbReference type="Pfam" id="PF02470"/>
    </source>
</evidence>
<dbReference type="KEGG" id="glj:GKIL_2131"/>
<evidence type="ECO:0000313" key="3">
    <source>
        <dbReference type="EMBL" id="AGY58377.1"/>
    </source>
</evidence>
<dbReference type="eggNOG" id="COG1463">
    <property type="taxonomic scope" value="Bacteria"/>
</dbReference>
<dbReference type="InterPro" id="IPR003399">
    <property type="entry name" value="Mce/MlaD"/>
</dbReference>
<reference evidence="3 4" key="1">
    <citation type="journal article" date="2013" name="PLoS ONE">
        <title>Cultivation and Complete Genome Sequencing of Gloeobacter kilaueensis sp. nov., from a Lava Cave in Kilauea Caldera, Hawai'i.</title>
        <authorList>
            <person name="Saw J.H."/>
            <person name="Schatz M."/>
            <person name="Brown M.V."/>
            <person name="Kunkel D.D."/>
            <person name="Foster J.S."/>
            <person name="Shick H."/>
            <person name="Christensen S."/>
            <person name="Hou S."/>
            <person name="Wan X."/>
            <person name="Donachie S.P."/>
        </authorList>
    </citation>
    <scope>NUCLEOTIDE SEQUENCE [LARGE SCALE GENOMIC DNA]</scope>
    <source>
        <strain evidence="4">JS</strain>
    </source>
</reference>
<dbReference type="Proteomes" id="UP000017396">
    <property type="component" value="Chromosome"/>
</dbReference>
<dbReference type="PATRIC" id="fig|1183438.3.peg.2092"/>
<keyword evidence="1" id="KW-0812">Transmembrane</keyword>
<dbReference type="Pfam" id="PF02470">
    <property type="entry name" value="MlaD"/>
    <property type="match status" value="1"/>
</dbReference>
<accession>U5QHE0</accession>
<dbReference type="HOGENOM" id="CLU_043536_0_0_3"/>
<gene>
    <name evidence="3" type="ORF">GKIL_2131</name>
</gene>
<evidence type="ECO:0000313" key="4">
    <source>
        <dbReference type="Proteomes" id="UP000017396"/>
    </source>
</evidence>
<sequence length="381" mass="41061">MNRRGIREGLVGLLIIVGVGITVGLYLWISGGLRQGGYRFSIAFEDANSLNVGAPVRLRGVRIGIVEGTVPGIRNVRVDVLLDKGDVIIPKDSKFVVSQSGLIGETFIEIFPPDTASVPPDFTVAKLSEGCEQNPAVQLYVCPKSTVIGNTPPRFEELVRSLDALASRLDRRFFDSLQTTVVKFGQTADNLSLLSKRAATDLDTLAVAADRVANKEVPNFSVAARSLAKTSQDVDALLNDNRDSLRSTLANLSQTSDDVRRLSQQLGSSLTKEKVDRIVNNTDQAVTSLRNLSASISDPGTVDSLRATLDSARTSLQNVQKITGDLEEFTGDPKFRANLRRLIDGLSNLVSSNPPIFDSSDRIAAGDFAWPSEPAGPATRP</sequence>
<keyword evidence="4" id="KW-1185">Reference proteome</keyword>
<organism evidence="3 4">
    <name type="scientific">Gloeobacter kilaueensis (strain ATCC BAA-2537 / CCAP 1431/1 / ULC 316 / JS1)</name>
    <dbReference type="NCBI Taxonomy" id="1183438"/>
    <lineage>
        <taxon>Bacteria</taxon>
        <taxon>Bacillati</taxon>
        <taxon>Cyanobacteriota</taxon>
        <taxon>Cyanophyceae</taxon>
        <taxon>Gloeobacterales</taxon>
        <taxon>Gloeobacteraceae</taxon>
        <taxon>Gloeobacter</taxon>
    </lineage>
</organism>
<dbReference type="AlphaFoldDB" id="U5QHE0"/>
<protein>
    <submittedName>
        <fullName evidence="3">Substrate binding subunit of ER-derived-lipid transporter,Provisional</fullName>
    </submittedName>
</protein>
<keyword evidence="1" id="KW-0472">Membrane</keyword>
<evidence type="ECO:0000256" key="1">
    <source>
        <dbReference type="SAM" id="Phobius"/>
    </source>
</evidence>
<keyword evidence="1" id="KW-1133">Transmembrane helix</keyword>
<name>U5QHE0_GLOK1</name>
<dbReference type="PANTHER" id="PTHR34675:SF1">
    <property type="entry name" value="PROTEIN TRIGALACTOSYLDIACYLGLYCEROL 2, CHLOROPLASTIC"/>
    <property type="match status" value="1"/>
</dbReference>
<dbReference type="STRING" id="1183438.GKIL_2131"/>
<dbReference type="PANTHER" id="PTHR34675">
    <property type="entry name" value="PROTEIN TRIGALACTOSYLDIACYLGLYCEROL 2, CHLOROPLASTIC"/>
    <property type="match status" value="1"/>
</dbReference>
<dbReference type="RefSeq" id="WP_023173517.1">
    <property type="nucleotide sequence ID" value="NC_022600.1"/>
</dbReference>
<feature type="domain" description="Mce/MlaD" evidence="2">
    <location>
        <begin position="37"/>
        <end position="112"/>
    </location>
</feature>
<dbReference type="InterPro" id="IPR039342">
    <property type="entry name" value="TGD2-like"/>
</dbReference>
<dbReference type="OrthoDB" id="460587at2"/>
<proteinExistence type="predicted"/>